<comment type="caution">
    <text evidence="7">The sequence shown here is derived from an EMBL/GenBank/DDBJ whole genome shotgun (WGS) entry which is preliminary data.</text>
</comment>
<dbReference type="GO" id="GO:0046872">
    <property type="term" value="F:metal ion binding"/>
    <property type="evidence" value="ECO:0007669"/>
    <property type="project" value="UniProtKB-KW"/>
</dbReference>
<dbReference type="Pfam" id="PF01546">
    <property type="entry name" value="Peptidase_M20"/>
    <property type="match status" value="1"/>
</dbReference>
<evidence type="ECO:0000256" key="4">
    <source>
        <dbReference type="ARBA" id="ARBA00022801"/>
    </source>
</evidence>
<dbReference type="FunFam" id="1.10.150.900:FF:000002">
    <property type="entry name" value="M20/M25/M40 family peptidase"/>
    <property type="match status" value="1"/>
</dbReference>
<reference evidence="7 8" key="2">
    <citation type="submission" date="2020-08" db="EMBL/GenBank/DDBJ databases">
        <authorList>
            <person name="Partida-Martinez L."/>
            <person name="Huntemann M."/>
            <person name="Clum A."/>
            <person name="Wang J."/>
            <person name="Palaniappan K."/>
            <person name="Ritter S."/>
            <person name="Chen I.-M."/>
            <person name="Stamatis D."/>
            <person name="Reddy T."/>
            <person name="O'Malley R."/>
            <person name="Daum C."/>
            <person name="Shapiro N."/>
            <person name="Ivanova N."/>
            <person name="Kyrpides N."/>
            <person name="Woyke T."/>
        </authorList>
    </citation>
    <scope>NUCLEOTIDE SEQUENCE [LARGE SCALE GENOMIC DNA]</scope>
    <source>
        <strain evidence="7 8">AS2.23</strain>
    </source>
</reference>
<accession>A0A7W4TIE5</accession>
<dbReference type="InterPro" id="IPR011650">
    <property type="entry name" value="Peptidase_M20_dimer"/>
</dbReference>
<evidence type="ECO:0000256" key="5">
    <source>
        <dbReference type="ARBA" id="ARBA00022833"/>
    </source>
</evidence>
<dbReference type="Gene3D" id="3.40.630.10">
    <property type="entry name" value="Zn peptidases"/>
    <property type="match status" value="1"/>
</dbReference>
<organism evidence="7 8">
    <name type="scientific">Kineococcus radiotolerans</name>
    <dbReference type="NCBI Taxonomy" id="131568"/>
    <lineage>
        <taxon>Bacteria</taxon>
        <taxon>Bacillati</taxon>
        <taxon>Actinomycetota</taxon>
        <taxon>Actinomycetes</taxon>
        <taxon>Kineosporiales</taxon>
        <taxon>Kineosporiaceae</taxon>
        <taxon>Kineococcus</taxon>
    </lineage>
</organism>
<sequence length="446" mass="47697">MSADTTGGTNGTGAAEAEVVDLCRDLLRIDTSNYGDGSGPGERVAAEHVMELLHEVGLQPEYVEGFPKRGNVVVRVPGDERGTAERGALLLHGHLDVVPAQAADWKVDPFSGEIADGCLWGRGAVDMKDMDAMLLAVLRDMARTGARPPRDLVFAFLADEEAAGVQGAEWLVNHRPELFEGVTEAVSEVGGFSVDLDGQRTYLLQTAEKGLAWLRLVAHGRAGHGSQVGTDNAVTRLCAAVTRIGEYTWPLEYTATVRQFLEGVSEITGVPFTETDPSALLAKLGTTARWVGATLQNTSNPTALDAGYKHNVIPGSASALIDTRFLPGRQEQLMSTIRELAGDRVDVEVVNQSVALETEFAAPLVDRMQAALLAEDPGAKVLPYCLSGGTDNKSFSHLGIRGYGFAPLRLPAGMDFAGMFHGIDERVPVDALEFGVRVLQRFVATC</sequence>
<keyword evidence="3" id="KW-0479">Metal-binding</keyword>
<evidence type="ECO:0000256" key="2">
    <source>
        <dbReference type="ARBA" id="ARBA00006247"/>
    </source>
</evidence>
<dbReference type="AlphaFoldDB" id="A0A7W4TIE5"/>
<dbReference type="EMBL" id="JACHVY010000001">
    <property type="protein sequence ID" value="MBB2899474.1"/>
    <property type="molecule type" value="Genomic_DNA"/>
</dbReference>
<feature type="domain" description="Peptidase M20 dimerisation" evidence="6">
    <location>
        <begin position="206"/>
        <end position="343"/>
    </location>
</feature>
<evidence type="ECO:0000256" key="1">
    <source>
        <dbReference type="ARBA" id="ARBA00001947"/>
    </source>
</evidence>
<keyword evidence="5" id="KW-0862">Zinc</keyword>
<protein>
    <submittedName>
        <fullName evidence="7">Acetylornithine deacetylase/succinyl-diaminopimelate desuccinylase-like protein</fullName>
    </submittedName>
</protein>
<dbReference type="SUPFAM" id="SSF53187">
    <property type="entry name" value="Zn-dependent exopeptidases"/>
    <property type="match status" value="1"/>
</dbReference>
<name>A0A7W4TIE5_KINRA</name>
<evidence type="ECO:0000256" key="3">
    <source>
        <dbReference type="ARBA" id="ARBA00022723"/>
    </source>
</evidence>
<dbReference type="PROSITE" id="PS00758">
    <property type="entry name" value="ARGE_DAPE_CPG2_1"/>
    <property type="match status" value="1"/>
</dbReference>
<reference evidence="7 8" key="1">
    <citation type="submission" date="2020-08" db="EMBL/GenBank/DDBJ databases">
        <title>The Agave Microbiome: Exploring the role of microbial communities in plant adaptations to desert environments.</title>
        <authorList>
            <person name="Partida-Martinez L.P."/>
        </authorList>
    </citation>
    <scope>NUCLEOTIDE SEQUENCE [LARGE SCALE GENOMIC DNA]</scope>
    <source>
        <strain evidence="7 8">AS2.23</strain>
    </source>
</reference>
<dbReference type="Gene3D" id="3.30.70.360">
    <property type="match status" value="1"/>
</dbReference>
<evidence type="ECO:0000313" key="7">
    <source>
        <dbReference type="EMBL" id="MBB2899474.1"/>
    </source>
</evidence>
<dbReference type="RefSeq" id="WP_183390118.1">
    <property type="nucleotide sequence ID" value="NZ_JACHVY010000001.1"/>
</dbReference>
<evidence type="ECO:0000313" key="8">
    <source>
        <dbReference type="Proteomes" id="UP000533269"/>
    </source>
</evidence>
<gene>
    <name evidence="7" type="ORF">FHR75_000262</name>
</gene>
<dbReference type="PANTHER" id="PTHR43808">
    <property type="entry name" value="ACETYLORNITHINE DEACETYLASE"/>
    <property type="match status" value="1"/>
</dbReference>
<comment type="cofactor">
    <cofactor evidence="1">
        <name>Zn(2+)</name>
        <dbReference type="ChEBI" id="CHEBI:29105"/>
    </cofactor>
</comment>
<proteinExistence type="inferred from homology"/>
<dbReference type="Gene3D" id="1.10.150.900">
    <property type="match status" value="1"/>
</dbReference>
<dbReference type="GO" id="GO:0016787">
    <property type="term" value="F:hydrolase activity"/>
    <property type="evidence" value="ECO:0007669"/>
    <property type="project" value="UniProtKB-KW"/>
</dbReference>
<evidence type="ECO:0000259" key="6">
    <source>
        <dbReference type="Pfam" id="PF07687"/>
    </source>
</evidence>
<dbReference type="InterPro" id="IPR050072">
    <property type="entry name" value="Peptidase_M20A"/>
</dbReference>
<dbReference type="Proteomes" id="UP000533269">
    <property type="component" value="Unassembled WGS sequence"/>
</dbReference>
<dbReference type="NCBIfam" id="NF005913">
    <property type="entry name" value="PRK07906.1"/>
    <property type="match status" value="1"/>
</dbReference>
<dbReference type="InterPro" id="IPR001261">
    <property type="entry name" value="ArgE/DapE_CS"/>
</dbReference>
<comment type="similarity">
    <text evidence="2">Belongs to the peptidase M20A family.</text>
</comment>
<dbReference type="Pfam" id="PF07687">
    <property type="entry name" value="M20_dimer"/>
    <property type="match status" value="1"/>
</dbReference>
<dbReference type="SUPFAM" id="SSF55031">
    <property type="entry name" value="Bacterial exopeptidase dimerisation domain"/>
    <property type="match status" value="1"/>
</dbReference>
<keyword evidence="4" id="KW-0378">Hydrolase</keyword>
<dbReference type="PANTHER" id="PTHR43808:SF8">
    <property type="entry name" value="PEPTIDASE M20 DIMERISATION DOMAIN-CONTAINING PROTEIN"/>
    <property type="match status" value="1"/>
</dbReference>
<dbReference type="InterPro" id="IPR002933">
    <property type="entry name" value="Peptidase_M20"/>
</dbReference>
<dbReference type="InterPro" id="IPR036264">
    <property type="entry name" value="Bact_exopeptidase_dim_dom"/>
</dbReference>